<dbReference type="Gene3D" id="3.60.40.10">
    <property type="entry name" value="PPM-type phosphatase domain"/>
    <property type="match status" value="1"/>
</dbReference>
<dbReference type="SUPFAM" id="SSF55785">
    <property type="entry name" value="PYP-like sensor domain (PAS domain)"/>
    <property type="match status" value="2"/>
</dbReference>
<organism evidence="4 5">
    <name type="scientific">Halanaerobium saccharolyticum</name>
    <dbReference type="NCBI Taxonomy" id="43595"/>
    <lineage>
        <taxon>Bacteria</taxon>
        <taxon>Bacillati</taxon>
        <taxon>Bacillota</taxon>
        <taxon>Clostridia</taxon>
        <taxon>Halanaerobiales</taxon>
        <taxon>Halanaerobiaceae</taxon>
        <taxon>Halanaerobium</taxon>
    </lineage>
</organism>
<dbReference type="Pfam" id="PF08448">
    <property type="entry name" value="PAS_4"/>
    <property type="match status" value="1"/>
</dbReference>
<dbReference type="OrthoDB" id="9763484at2"/>
<dbReference type="CDD" id="cd00130">
    <property type="entry name" value="PAS"/>
    <property type="match status" value="1"/>
</dbReference>
<protein>
    <submittedName>
        <fullName evidence="4">PAS domain S-box-containing protein</fullName>
    </submittedName>
</protein>
<feature type="coiled-coil region" evidence="1">
    <location>
        <begin position="124"/>
        <end position="158"/>
    </location>
</feature>
<dbReference type="InterPro" id="IPR000014">
    <property type="entry name" value="PAS"/>
</dbReference>
<feature type="domain" description="PAS" evidence="2">
    <location>
        <begin position="15"/>
        <end position="61"/>
    </location>
</feature>
<name>A0A2T5RLS3_9FIRM</name>
<evidence type="ECO:0000313" key="5">
    <source>
        <dbReference type="Proteomes" id="UP000244089"/>
    </source>
</evidence>
<evidence type="ECO:0000256" key="1">
    <source>
        <dbReference type="SAM" id="Coils"/>
    </source>
</evidence>
<accession>A0A2T5RLS3</accession>
<evidence type="ECO:0000259" key="3">
    <source>
        <dbReference type="PROSITE" id="PS50113"/>
    </source>
</evidence>
<gene>
    <name evidence="4" type="ORF">C8C76_10895</name>
</gene>
<evidence type="ECO:0000313" key="4">
    <source>
        <dbReference type="EMBL" id="PTW00202.1"/>
    </source>
</evidence>
<dbReference type="InterPro" id="IPR052155">
    <property type="entry name" value="Biofilm_reg_signaling"/>
</dbReference>
<dbReference type="AlphaFoldDB" id="A0A2T5RLS3"/>
<evidence type="ECO:0000259" key="2">
    <source>
        <dbReference type="PROSITE" id="PS50112"/>
    </source>
</evidence>
<sequence>MEKKLGKFSFETELDSSRLIQAVEQSPETVVITDPEGCIEYVNPRFVELTGYSREEVLGENPRILKSGCHQKEFYQNLWQTISSGQKWSGEFLNLKKSGEKFWEQASITPIIDRQGEISSYVAVKKDISQRKQMERELLEKKDQLEEKEKMLNDILDLSTEAIRYVDLNYQIIKSNQRYKELNRLYKKDNLGEDFFFSQRRNCSNAFCTENCGTENCSLKQILAGREFIQEDTAVKLAGENHYFIVTIVPYRDHQGKLKGIIQSYRDITARKNYEKTLELSNQKINDLYSRLEAEFEKGRRLHQQFLPKKLPQIAKLDYQVYFQPANKLGGDFYNLIDTGKELLI</sequence>
<dbReference type="InterPro" id="IPR036457">
    <property type="entry name" value="PPM-type-like_dom_sf"/>
</dbReference>
<dbReference type="EMBL" id="QAXS01000008">
    <property type="protein sequence ID" value="PTW00202.1"/>
    <property type="molecule type" value="Genomic_DNA"/>
</dbReference>
<dbReference type="RefSeq" id="WP_108139311.1">
    <property type="nucleotide sequence ID" value="NZ_QAXS01000008.1"/>
</dbReference>
<feature type="domain" description="PAC" evidence="3">
    <location>
        <begin position="88"/>
        <end position="140"/>
    </location>
</feature>
<dbReference type="PANTHER" id="PTHR44757">
    <property type="entry name" value="DIGUANYLATE CYCLASE DGCP"/>
    <property type="match status" value="1"/>
</dbReference>
<dbReference type="InterPro" id="IPR000700">
    <property type="entry name" value="PAS-assoc_C"/>
</dbReference>
<dbReference type="InterPro" id="IPR013656">
    <property type="entry name" value="PAS_4"/>
</dbReference>
<dbReference type="PROSITE" id="PS50113">
    <property type="entry name" value="PAC"/>
    <property type="match status" value="2"/>
</dbReference>
<reference evidence="4 5" key="1">
    <citation type="submission" date="2018-04" db="EMBL/GenBank/DDBJ databases">
        <title>Subsurface microbial communities from deep shales in Ohio and West Virginia, USA.</title>
        <authorList>
            <person name="Wrighton K."/>
        </authorList>
    </citation>
    <scope>NUCLEOTIDE SEQUENCE [LARGE SCALE GENOMIC DNA]</scope>
    <source>
        <strain evidence="4 5">WC1</strain>
    </source>
</reference>
<dbReference type="InterPro" id="IPR001610">
    <property type="entry name" value="PAC"/>
</dbReference>
<dbReference type="Proteomes" id="UP000244089">
    <property type="component" value="Unassembled WGS sequence"/>
</dbReference>
<keyword evidence="1" id="KW-0175">Coiled coil</keyword>
<dbReference type="SMART" id="SM00091">
    <property type="entry name" value="PAS"/>
    <property type="match status" value="1"/>
</dbReference>
<dbReference type="NCBIfam" id="TIGR00229">
    <property type="entry name" value="sensory_box"/>
    <property type="match status" value="2"/>
</dbReference>
<dbReference type="Pfam" id="PF13426">
    <property type="entry name" value="PAS_9"/>
    <property type="match status" value="1"/>
</dbReference>
<dbReference type="InterPro" id="IPR035965">
    <property type="entry name" value="PAS-like_dom_sf"/>
</dbReference>
<comment type="caution">
    <text evidence="4">The sequence shown here is derived from an EMBL/GenBank/DDBJ whole genome shotgun (WGS) entry which is preliminary data.</text>
</comment>
<proteinExistence type="predicted"/>
<dbReference type="SMART" id="SM00086">
    <property type="entry name" value="PAC"/>
    <property type="match status" value="2"/>
</dbReference>
<dbReference type="PROSITE" id="PS50112">
    <property type="entry name" value="PAS"/>
    <property type="match status" value="1"/>
</dbReference>
<dbReference type="Gene3D" id="3.30.450.20">
    <property type="entry name" value="PAS domain"/>
    <property type="match status" value="2"/>
</dbReference>
<feature type="domain" description="PAC" evidence="3">
    <location>
        <begin position="228"/>
        <end position="280"/>
    </location>
</feature>
<dbReference type="PANTHER" id="PTHR44757:SF2">
    <property type="entry name" value="BIOFILM ARCHITECTURE MAINTENANCE PROTEIN MBAA"/>
    <property type="match status" value="1"/>
</dbReference>